<keyword evidence="2" id="KW-0238">DNA-binding</keyword>
<dbReference type="SMART" id="SM00345">
    <property type="entry name" value="HTH_GNTR"/>
    <property type="match status" value="1"/>
</dbReference>
<dbReference type="InParanoid" id="A0A1B1YST3"/>
<dbReference type="SUPFAM" id="SSF46785">
    <property type="entry name" value="Winged helix' DNA-binding domain"/>
    <property type="match status" value="1"/>
</dbReference>
<dbReference type="Pfam" id="PF00392">
    <property type="entry name" value="GntR"/>
    <property type="match status" value="1"/>
</dbReference>
<gene>
    <name evidence="5" type="ORF">PG2T_05900</name>
</gene>
<evidence type="ECO:0000313" key="6">
    <source>
        <dbReference type="Proteomes" id="UP000092952"/>
    </source>
</evidence>
<dbReference type="FunCoup" id="A0A1B1YST3">
    <property type="interactions" value="47"/>
</dbReference>
<proteinExistence type="predicted"/>
<dbReference type="PROSITE" id="PS50949">
    <property type="entry name" value="HTH_GNTR"/>
    <property type="match status" value="1"/>
</dbReference>
<dbReference type="KEGG" id="gbi:PG2T_05900"/>
<dbReference type="Gene3D" id="1.10.10.10">
    <property type="entry name" value="Winged helix-like DNA-binding domain superfamily/Winged helix DNA-binding domain"/>
    <property type="match status" value="1"/>
</dbReference>
<dbReference type="GO" id="GO:0003677">
    <property type="term" value="F:DNA binding"/>
    <property type="evidence" value="ECO:0007669"/>
    <property type="project" value="UniProtKB-KW"/>
</dbReference>
<organism evidence="5 6">
    <name type="scientific">Immundisolibacter cernigliae</name>
    <dbReference type="NCBI Taxonomy" id="1810504"/>
    <lineage>
        <taxon>Bacteria</taxon>
        <taxon>Pseudomonadati</taxon>
        <taxon>Pseudomonadota</taxon>
        <taxon>Gammaproteobacteria</taxon>
        <taxon>Immundisolibacterales</taxon>
        <taxon>Immundisolibacteraceae</taxon>
        <taxon>Immundisolibacter</taxon>
    </lineage>
</organism>
<dbReference type="STRING" id="1810504.PG2T_05900"/>
<dbReference type="AlphaFoldDB" id="A0A1B1YST3"/>
<name>A0A1B1YST3_9GAMM</name>
<dbReference type="SMART" id="SM00895">
    <property type="entry name" value="FCD"/>
    <property type="match status" value="1"/>
</dbReference>
<dbReference type="InterPro" id="IPR036390">
    <property type="entry name" value="WH_DNA-bd_sf"/>
</dbReference>
<dbReference type="GO" id="GO:0003700">
    <property type="term" value="F:DNA-binding transcription factor activity"/>
    <property type="evidence" value="ECO:0007669"/>
    <property type="project" value="InterPro"/>
</dbReference>
<dbReference type="PANTHER" id="PTHR43537:SF45">
    <property type="entry name" value="GNTR FAMILY REGULATORY PROTEIN"/>
    <property type="match status" value="1"/>
</dbReference>
<dbReference type="OrthoDB" id="6627771at2"/>
<dbReference type="Proteomes" id="UP000092952">
    <property type="component" value="Chromosome"/>
</dbReference>
<protein>
    <submittedName>
        <fullName evidence="5">GntR family transcriptional regulator</fullName>
    </submittedName>
</protein>
<reference evidence="6" key="1">
    <citation type="submission" date="2016-03" db="EMBL/GenBank/DDBJ databases">
        <title>Complete genome sequence of Solimmundus cernigliae, representing a novel lineage of polycyclic aromatic hydrocarbon degraders within the Gammaproteobacteria.</title>
        <authorList>
            <person name="Singleton D.R."/>
            <person name="Dickey A.N."/>
            <person name="Scholl E.H."/>
            <person name="Wright F.A."/>
            <person name="Aitken M.D."/>
        </authorList>
    </citation>
    <scope>NUCLEOTIDE SEQUENCE [LARGE SCALE GENOMIC DNA]</scope>
    <source>
        <strain evidence="6">TR3.2</strain>
    </source>
</reference>
<dbReference type="InterPro" id="IPR008920">
    <property type="entry name" value="TF_FadR/GntR_C"/>
</dbReference>
<keyword evidence="6" id="KW-1185">Reference proteome</keyword>
<dbReference type="PANTHER" id="PTHR43537">
    <property type="entry name" value="TRANSCRIPTIONAL REGULATOR, GNTR FAMILY"/>
    <property type="match status" value="1"/>
</dbReference>
<dbReference type="InterPro" id="IPR011711">
    <property type="entry name" value="GntR_C"/>
</dbReference>
<evidence type="ECO:0000256" key="2">
    <source>
        <dbReference type="ARBA" id="ARBA00023125"/>
    </source>
</evidence>
<dbReference type="SUPFAM" id="SSF48008">
    <property type="entry name" value="GntR ligand-binding domain-like"/>
    <property type="match status" value="1"/>
</dbReference>
<dbReference type="EMBL" id="CP014671">
    <property type="protein sequence ID" value="ANX03772.1"/>
    <property type="molecule type" value="Genomic_DNA"/>
</dbReference>
<evidence type="ECO:0000313" key="5">
    <source>
        <dbReference type="EMBL" id="ANX03772.1"/>
    </source>
</evidence>
<keyword evidence="1" id="KW-0805">Transcription regulation</keyword>
<dbReference type="Pfam" id="PF07729">
    <property type="entry name" value="FCD"/>
    <property type="match status" value="1"/>
</dbReference>
<dbReference type="InterPro" id="IPR000524">
    <property type="entry name" value="Tscrpt_reg_HTH_GntR"/>
</dbReference>
<dbReference type="PRINTS" id="PR00035">
    <property type="entry name" value="HTHGNTR"/>
</dbReference>
<dbReference type="Gene3D" id="1.20.120.530">
    <property type="entry name" value="GntR ligand-binding domain-like"/>
    <property type="match status" value="1"/>
</dbReference>
<sequence>MPSRPAASPRDIYRQLKDMILGFSLYPGARVTENELAVRFGVSRTPVREALQRLAAEGYLTIRPKQGCFVRDIDIETINHYYDVRIALEMRALELACVSMPDSQIKKLAAVWNPQQAPKQPPPMETMVARDEGFHMALAAGAGNSVLAGYLKDVNEHIHIVRRLDFTEATRVDHTYAEHHEILQRLLERDADAAKILMLRHIRKSADVAKAITLTQLAQQRIRARAK</sequence>
<evidence type="ECO:0000259" key="4">
    <source>
        <dbReference type="PROSITE" id="PS50949"/>
    </source>
</evidence>
<feature type="domain" description="HTH gntR-type" evidence="4">
    <location>
        <begin position="6"/>
        <end position="73"/>
    </location>
</feature>
<dbReference type="CDD" id="cd07377">
    <property type="entry name" value="WHTH_GntR"/>
    <property type="match status" value="1"/>
</dbReference>
<keyword evidence="3" id="KW-0804">Transcription</keyword>
<dbReference type="RefSeq" id="WP_068803409.1">
    <property type="nucleotide sequence ID" value="NZ_CP014671.1"/>
</dbReference>
<dbReference type="InterPro" id="IPR036388">
    <property type="entry name" value="WH-like_DNA-bd_sf"/>
</dbReference>
<evidence type="ECO:0000256" key="1">
    <source>
        <dbReference type="ARBA" id="ARBA00023015"/>
    </source>
</evidence>
<evidence type="ECO:0000256" key="3">
    <source>
        <dbReference type="ARBA" id="ARBA00023163"/>
    </source>
</evidence>
<accession>A0A1B1YST3</accession>